<feature type="signal peptide" evidence="1">
    <location>
        <begin position="1"/>
        <end position="19"/>
    </location>
</feature>
<dbReference type="Proteomes" id="UP000285908">
    <property type="component" value="Unassembled WGS sequence"/>
</dbReference>
<protein>
    <submittedName>
        <fullName evidence="2">Uncharacterized protein</fullName>
    </submittedName>
</protein>
<reference evidence="2 3" key="1">
    <citation type="submission" date="2018-11" db="EMBL/GenBank/DDBJ databases">
        <title>Mesobaculum littorinae gen. nov., sp. nov., isolated from Littorina scabra that represents a novel genus of the order Rhodobacteraceae.</title>
        <authorList>
            <person name="Li F."/>
        </authorList>
    </citation>
    <scope>NUCLEOTIDE SEQUENCE [LARGE SCALE GENOMIC DNA]</scope>
    <source>
        <strain evidence="2 3">M0103</strain>
    </source>
</reference>
<feature type="chain" id="PRO_5019456350" evidence="1">
    <location>
        <begin position="20"/>
        <end position="67"/>
    </location>
</feature>
<sequence>MTKSLRIGAALACALTASACDTTDTVNRKVTPVTASSNSNIKVTPMKTSGGNVHVIWGADSAGNQFN</sequence>
<evidence type="ECO:0000313" key="3">
    <source>
        <dbReference type="Proteomes" id="UP000285908"/>
    </source>
</evidence>
<proteinExistence type="predicted"/>
<comment type="caution">
    <text evidence="2">The sequence shown here is derived from an EMBL/GenBank/DDBJ whole genome shotgun (WGS) entry which is preliminary data.</text>
</comment>
<dbReference type="AlphaFoldDB" id="A0A438AKQ1"/>
<evidence type="ECO:0000313" key="2">
    <source>
        <dbReference type="EMBL" id="RVV99403.1"/>
    </source>
</evidence>
<keyword evidence="3" id="KW-1185">Reference proteome</keyword>
<accession>A0A438AKQ1</accession>
<gene>
    <name evidence="2" type="ORF">EKE94_01555</name>
</gene>
<evidence type="ECO:0000256" key="1">
    <source>
        <dbReference type="SAM" id="SignalP"/>
    </source>
</evidence>
<keyword evidence="1" id="KW-0732">Signal</keyword>
<dbReference type="EMBL" id="RQXX01000001">
    <property type="protein sequence ID" value="RVV99403.1"/>
    <property type="molecule type" value="Genomic_DNA"/>
</dbReference>
<name>A0A438AKQ1_9RHOB</name>
<dbReference type="PROSITE" id="PS51257">
    <property type="entry name" value="PROKAR_LIPOPROTEIN"/>
    <property type="match status" value="1"/>
</dbReference>
<organism evidence="2 3">
    <name type="scientific">Mesobaculum littorinae</name>
    <dbReference type="NCBI Taxonomy" id="2486419"/>
    <lineage>
        <taxon>Bacteria</taxon>
        <taxon>Pseudomonadati</taxon>
        <taxon>Pseudomonadota</taxon>
        <taxon>Alphaproteobacteria</taxon>
        <taxon>Rhodobacterales</taxon>
        <taxon>Roseobacteraceae</taxon>
        <taxon>Mesobaculum</taxon>
    </lineage>
</organism>
<dbReference type="RefSeq" id="WP_127904845.1">
    <property type="nucleotide sequence ID" value="NZ_RQXX01000001.1"/>
</dbReference>